<sequence length="535" mass="59047">MIDKTKRNNVASLEAAIPLNDDGGFIPLQLPLEEEGLLCLGVPPNSCYLESFESCIDADSVYGDLPRPAFLPGCCPVSGPAEGASNCQELVEGFWHGDFAFKFEADVPKTTKDTLSICAWVRSEESEDINAAVKLVFGFGNGRTIFRHVFSDRIQFQLSKEELQLLACRVLHQFLRQFGWMLPWTFLSAMFSTLSFVLATKTSRLSELLDLCIVRTDLMLHIVAGFDDAKAIGAAMSEIGRALESVGRCNQAGDLYVEIAKEYFASNVDLKAQAYSSAGKAFLKAQAYDAALQHLLIGLQVLASGNALEWNSQASAGIIANLVLLHQEVHTKSLESRRGQATHDTTSLTDEEKLFPAVACLLVKAGFDPLEQPAAAFRIQGQGQSSMCMDRLKPELKKRKQARQLLTRLFRSGSVDSYKDGLVSAMPGEMWVKFDDLPRASPAQTTSPTTRSERAQGCSHSQEDKGIQSCRKCGHEGTERQKLLSCPCRTAHYCSKSCQAEDWKRHQNTCPTHQAKKRQKECKTDRGFQEVSIVA</sequence>
<keyword evidence="6" id="KW-0812">Transmembrane</keyword>
<evidence type="ECO:0000259" key="7">
    <source>
        <dbReference type="PROSITE" id="PS50865"/>
    </source>
</evidence>
<evidence type="ECO:0000256" key="5">
    <source>
        <dbReference type="SAM" id="MobiDB-lite"/>
    </source>
</evidence>
<keyword evidence="6" id="KW-1133">Transmembrane helix</keyword>
<keyword evidence="9" id="KW-1185">Reference proteome</keyword>
<gene>
    <name evidence="8" type="ORF">SEMRO_2965_G341100.1</name>
</gene>
<evidence type="ECO:0000256" key="3">
    <source>
        <dbReference type="ARBA" id="ARBA00022833"/>
    </source>
</evidence>
<keyword evidence="2 4" id="KW-0863">Zinc-finger</keyword>
<dbReference type="InterPro" id="IPR002893">
    <property type="entry name" value="Znf_MYND"/>
</dbReference>
<feature type="region of interest" description="Disordered" evidence="5">
    <location>
        <begin position="439"/>
        <end position="460"/>
    </location>
</feature>
<feature type="domain" description="MYND-type" evidence="7">
    <location>
        <begin position="470"/>
        <end position="510"/>
    </location>
</feature>
<reference evidence="8" key="1">
    <citation type="submission" date="2020-06" db="EMBL/GenBank/DDBJ databases">
        <authorList>
            <consortium name="Plant Systems Biology data submission"/>
        </authorList>
    </citation>
    <scope>NUCLEOTIDE SEQUENCE</scope>
    <source>
        <strain evidence="8">D6</strain>
    </source>
</reference>
<keyword evidence="3" id="KW-0862">Zinc</keyword>
<evidence type="ECO:0000313" key="8">
    <source>
        <dbReference type="EMBL" id="CAB9530624.1"/>
    </source>
</evidence>
<comment type="caution">
    <text evidence="8">The sequence shown here is derived from an EMBL/GenBank/DDBJ whole genome shotgun (WGS) entry which is preliminary data.</text>
</comment>
<dbReference type="OrthoDB" id="3007465at2759"/>
<keyword evidence="6" id="KW-0472">Membrane</keyword>
<accession>A0A9N8F4H0</accession>
<dbReference type="EMBL" id="CAICTM010002963">
    <property type="protein sequence ID" value="CAB9530624.1"/>
    <property type="molecule type" value="Genomic_DNA"/>
</dbReference>
<proteinExistence type="predicted"/>
<dbReference type="AlphaFoldDB" id="A0A9N8F4H0"/>
<keyword evidence="1" id="KW-0479">Metal-binding</keyword>
<evidence type="ECO:0000256" key="4">
    <source>
        <dbReference type="PROSITE-ProRule" id="PRU00134"/>
    </source>
</evidence>
<dbReference type="Proteomes" id="UP001153069">
    <property type="component" value="Unassembled WGS sequence"/>
</dbReference>
<evidence type="ECO:0000313" key="9">
    <source>
        <dbReference type="Proteomes" id="UP001153069"/>
    </source>
</evidence>
<evidence type="ECO:0000256" key="2">
    <source>
        <dbReference type="ARBA" id="ARBA00022771"/>
    </source>
</evidence>
<dbReference type="SUPFAM" id="SSF144232">
    <property type="entry name" value="HIT/MYND zinc finger-like"/>
    <property type="match status" value="1"/>
</dbReference>
<evidence type="ECO:0000256" key="1">
    <source>
        <dbReference type="ARBA" id="ARBA00022723"/>
    </source>
</evidence>
<dbReference type="PROSITE" id="PS01360">
    <property type="entry name" value="ZF_MYND_1"/>
    <property type="match status" value="1"/>
</dbReference>
<protein>
    <recommendedName>
        <fullName evidence="7">MYND-type domain-containing protein</fullName>
    </recommendedName>
</protein>
<dbReference type="Gene3D" id="6.10.140.2220">
    <property type="match status" value="1"/>
</dbReference>
<evidence type="ECO:0000256" key="6">
    <source>
        <dbReference type="SAM" id="Phobius"/>
    </source>
</evidence>
<dbReference type="GO" id="GO:0008270">
    <property type="term" value="F:zinc ion binding"/>
    <property type="evidence" value="ECO:0007669"/>
    <property type="project" value="UniProtKB-KW"/>
</dbReference>
<organism evidence="8 9">
    <name type="scientific">Seminavis robusta</name>
    <dbReference type="NCBI Taxonomy" id="568900"/>
    <lineage>
        <taxon>Eukaryota</taxon>
        <taxon>Sar</taxon>
        <taxon>Stramenopiles</taxon>
        <taxon>Ochrophyta</taxon>
        <taxon>Bacillariophyta</taxon>
        <taxon>Bacillariophyceae</taxon>
        <taxon>Bacillariophycidae</taxon>
        <taxon>Naviculales</taxon>
        <taxon>Naviculaceae</taxon>
        <taxon>Seminavis</taxon>
    </lineage>
</organism>
<dbReference type="PROSITE" id="PS50865">
    <property type="entry name" value="ZF_MYND_2"/>
    <property type="match status" value="1"/>
</dbReference>
<feature type="transmembrane region" description="Helical" evidence="6">
    <location>
        <begin position="178"/>
        <end position="199"/>
    </location>
</feature>
<dbReference type="Pfam" id="PF01753">
    <property type="entry name" value="zf-MYND"/>
    <property type="match status" value="1"/>
</dbReference>
<name>A0A9N8F4H0_9STRA</name>